<dbReference type="CDD" id="cd08955">
    <property type="entry name" value="KR_2_FAS_SDR_x"/>
    <property type="match status" value="1"/>
</dbReference>
<dbReference type="PANTHER" id="PTHR43775:SF37">
    <property type="entry name" value="SI:DKEY-61P9.11"/>
    <property type="match status" value="1"/>
</dbReference>
<dbReference type="SMART" id="SM01294">
    <property type="entry name" value="PKS_PP_betabranch"/>
    <property type="match status" value="1"/>
</dbReference>
<dbReference type="RefSeq" id="WP_143097536.1">
    <property type="nucleotide sequence ID" value="NZ_FOIB01000026.1"/>
</dbReference>
<dbReference type="Pfam" id="PF14765">
    <property type="entry name" value="PS-DH"/>
    <property type="match status" value="1"/>
</dbReference>
<evidence type="ECO:0000259" key="5">
    <source>
        <dbReference type="PROSITE" id="PS52019"/>
    </source>
</evidence>
<dbReference type="Proteomes" id="UP000183760">
    <property type="component" value="Unassembled WGS sequence"/>
</dbReference>
<evidence type="ECO:0000259" key="4">
    <source>
        <dbReference type="PROSITE" id="PS50075"/>
    </source>
</evidence>
<protein>
    <submittedName>
        <fullName evidence="6">Phosphopantetheine attachment site</fullName>
    </submittedName>
</protein>
<dbReference type="InterPro" id="IPR013968">
    <property type="entry name" value="PKS_KR"/>
</dbReference>
<evidence type="ECO:0000313" key="7">
    <source>
        <dbReference type="Proteomes" id="UP000183760"/>
    </source>
</evidence>
<dbReference type="Pfam" id="PF21089">
    <property type="entry name" value="PKS_DH_N"/>
    <property type="match status" value="1"/>
</dbReference>
<proteinExistence type="predicted"/>
<dbReference type="SMART" id="SM00823">
    <property type="entry name" value="PKS_PP"/>
    <property type="match status" value="1"/>
</dbReference>
<dbReference type="InterPro" id="IPR050091">
    <property type="entry name" value="PKS_NRPS_Biosynth_Enz"/>
</dbReference>
<dbReference type="SMART" id="SM00826">
    <property type="entry name" value="PKS_DH"/>
    <property type="match status" value="1"/>
</dbReference>
<dbReference type="PROSITE" id="PS50075">
    <property type="entry name" value="CARRIER"/>
    <property type="match status" value="1"/>
</dbReference>
<accession>A0ABY1CY02</accession>
<dbReference type="InterPro" id="IPR009081">
    <property type="entry name" value="PP-bd_ACP"/>
</dbReference>
<name>A0ABY1CY02_MYXFU</name>
<feature type="non-terminal residue" evidence="6">
    <location>
        <position position="1"/>
    </location>
</feature>
<keyword evidence="1" id="KW-0596">Phosphopantetheine</keyword>
<dbReference type="InterPro" id="IPR036736">
    <property type="entry name" value="ACP-like_sf"/>
</dbReference>
<feature type="domain" description="PKS/mFAS DH" evidence="5">
    <location>
        <begin position="57"/>
        <end position="344"/>
    </location>
</feature>
<dbReference type="InterPro" id="IPR057326">
    <property type="entry name" value="KR_dom"/>
</dbReference>
<feature type="active site" description="Proton acceptor; for dehydratase activity" evidence="3">
    <location>
        <position position="89"/>
    </location>
</feature>
<dbReference type="Pfam" id="PF00550">
    <property type="entry name" value="PP-binding"/>
    <property type="match status" value="1"/>
</dbReference>
<dbReference type="InterPro" id="IPR049551">
    <property type="entry name" value="PKS_DH_C"/>
</dbReference>
<dbReference type="Gene3D" id="3.30.70.3290">
    <property type="match status" value="1"/>
</dbReference>
<dbReference type="Pfam" id="PF08659">
    <property type="entry name" value="KR"/>
    <property type="match status" value="1"/>
</dbReference>
<dbReference type="PANTHER" id="PTHR43775">
    <property type="entry name" value="FATTY ACID SYNTHASE"/>
    <property type="match status" value="1"/>
</dbReference>
<dbReference type="SUPFAM" id="SSF51735">
    <property type="entry name" value="NAD(P)-binding Rossmann-fold domains"/>
    <property type="match status" value="2"/>
</dbReference>
<evidence type="ECO:0000256" key="2">
    <source>
        <dbReference type="ARBA" id="ARBA00022553"/>
    </source>
</evidence>
<evidence type="ECO:0000313" key="6">
    <source>
        <dbReference type="EMBL" id="SEU42876.1"/>
    </source>
</evidence>
<evidence type="ECO:0000256" key="3">
    <source>
        <dbReference type="PROSITE-ProRule" id="PRU01363"/>
    </source>
</evidence>
<dbReference type="PROSITE" id="PS00012">
    <property type="entry name" value="PHOSPHOPANTETHEINE"/>
    <property type="match status" value="1"/>
</dbReference>
<dbReference type="InterPro" id="IPR036291">
    <property type="entry name" value="NAD(P)-bd_dom_sf"/>
</dbReference>
<dbReference type="SUPFAM" id="SSF47336">
    <property type="entry name" value="ACP-like"/>
    <property type="match status" value="1"/>
</dbReference>
<dbReference type="InterPro" id="IPR020806">
    <property type="entry name" value="PKS_PP-bd"/>
</dbReference>
<dbReference type="PROSITE" id="PS52019">
    <property type="entry name" value="PKS_MFAS_DH"/>
    <property type="match status" value="1"/>
</dbReference>
<dbReference type="Gene3D" id="3.10.129.120">
    <property type="match status" value="1"/>
</dbReference>
<keyword evidence="2" id="KW-0597">Phosphoprotein</keyword>
<dbReference type="InterPro" id="IPR049552">
    <property type="entry name" value="PKS_DH_N"/>
</dbReference>
<dbReference type="InterPro" id="IPR020807">
    <property type="entry name" value="PKS_DH"/>
</dbReference>
<dbReference type="Gene3D" id="1.10.1200.10">
    <property type="entry name" value="ACP-like"/>
    <property type="match status" value="1"/>
</dbReference>
<sequence>ALYVKGVEVAWSEYEKPYARRTVSLPTYPFQRQRYWWTREPRGQSALLAPREARAIKPHLGTRLYSPAFDDIIYSTTLGAFRPAYLDDHRLYGTVVTPAASHLSMVLSAVVETFGPQACTLENLTFHQALVLADDELRPLQLIFSPHAEGYSLKLMTQGESGDWVLHGTGELRVDPSQVSTPRTLPARDAVLARCTESRSGDDFYKFFRAMGYTLGPSFRWIGPFQRSKDEAFGQMQQPELPDSPDNYQLYPGLIDSCFQMLANWMVSDATSLADALAIPFSVSKLNFFRRPQGALWCYAKSTAGERAITEEILSGDVQLFDEHGPVAEILGFHARRASREVLQASTHKKSEERIYEVAWTPESLPPAPLPQAESHPWLLLLDAQGVGEQLATRLEERGASVIRVRPGAGFRNPAPKRFEVDASTPAEFNRLLREALNGAPCSGAVYLWGLDQTSSEETRSAEALHQATLQATTGALHLTQALVASGTQAPLWLVTQGAQPADGVAVSSPVQASLWGLGRVIDLEHGELRCGRIDLDPRDAQGSVSSLLTELLRSSDTPGVEVALRREKRFRPLLQRAKGGAEVTSFRADGTYLITGGLGALGLSMARWLVEHGARHLVLVGRREPTAEARVVLAELEQAGASVTVASADVAREADGAALLARIDAGAVPLLGIFHAAGIVEDGALVQQDAQRFERVMAPKVAGAWNLHRLTEARSLEHFVLFSSAAALLGSPGQSGYAAANAFLDALAHVRRARGLPALSLDWGPWAEVGMATDAQVAKALERRGIRALPTAQGLELLGKALGYSQAQLGLMHIRWPAYLEGLGRLGRSGFYAAVAPARKEESRAAVATTKKQWLAELRGALPHERREVLVRRLQEAVGRVLRLDVAGGVDWGQGFTDLGMDSLMAIELRNALQDGLGHSLPSTIAMNHPNVDFLADHLIEAVLKFNDERKPAPAREVPDAGELEVSLDALSDAELARLALADLATDS</sequence>
<feature type="region of interest" description="C-terminal hotdog fold" evidence="3">
    <location>
        <begin position="196"/>
        <end position="344"/>
    </location>
</feature>
<dbReference type="Gene3D" id="3.40.50.720">
    <property type="entry name" value="NAD(P)-binding Rossmann-like Domain"/>
    <property type="match status" value="1"/>
</dbReference>
<reference evidence="6 7" key="1">
    <citation type="submission" date="2016-10" db="EMBL/GenBank/DDBJ databases">
        <authorList>
            <person name="Varghese N."/>
            <person name="Submissions S."/>
        </authorList>
    </citation>
    <scope>NUCLEOTIDE SEQUENCE [LARGE SCALE GENOMIC DNA]</scope>
    <source>
        <strain evidence="6 7">DSM 16525</strain>
    </source>
</reference>
<feature type="domain" description="Carrier" evidence="4">
    <location>
        <begin position="869"/>
        <end position="944"/>
    </location>
</feature>
<feature type="active site" description="Proton donor; for dehydratase activity" evidence="3">
    <location>
        <position position="256"/>
    </location>
</feature>
<dbReference type="SMART" id="SM00822">
    <property type="entry name" value="PKS_KR"/>
    <property type="match status" value="1"/>
</dbReference>
<gene>
    <name evidence="6" type="ORF">SAMN05443572_1261</name>
</gene>
<dbReference type="InterPro" id="IPR049900">
    <property type="entry name" value="PKS_mFAS_DH"/>
</dbReference>
<dbReference type="InterPro" id="IPR006162">
    <property type="entry name" value="Ppantetheine_attach_site"/>
</dbReference>
<feature type="region of interest" description="N-terminal hotdog fold" evidence="3">
    <location>
        <begin position="57"/>
        <end position="179"/>
    </location>
</feature>
<dbReference type="EMBL" id="FOIB01000026">
    <property type="protein sequence ID" value="SEU42876.1"/>
    <property type="molecule type" value="Genomic_DNA"/>
</dbReference>
<dbReference type="Gene3D" id="3.10.129.10">
    <property type="entry name" value="Hotdog Thioesterase"/>
    <property type="match status" value="1"/>
</dbReference>
<keyword evidence="7" id="KW-1185">Reference proteome</keyword>
<organism evidence="6 7">
    <name type="scientific">Myxococcus fulvus</name>
    <dbReference type="NCBI Taxonomy" id="33"/>
    <lineage>
        <taxon>Bacteria</taxon>
        <taxon>Pseudomonadati</taxon>
        <taxon>Myxococcota</taxon>
        <taxon>Myxococcia</taxon>
        <taxon>Myxococcales</taxon>
        <taxon>Cystobacterineae</taxon>
        <taxon>Myxococcaceae</taxon>
        <taxon>Myxococcus</taxon>
    </lineage>
</organism>
<comment type="caution">
    <text evidence="6">The sequence shown here is derived from an EMBL/GenBank/DDBJ whole genome shotgun (WGS) entry which is preliminary data.</text>
</comment>
<evidence type="ECO:0000256" key="1">
    <source>
        <dbReference type="ARBA" id="ARBA00022450"/>
    </source>
</evidence>